<keyword evidence="2" id="KW-0874">Quinone</keyword>
<feature type="transmembrane region" description="Helical" evidence="2">
    <location>
        <begin position="53"/>
        <end position="73"/>
    </location>
</feature>
<dbReference type="GO" id="GO:0048038">
    <property type="term" value="F:quinone binding"/>
    <property type="evidence" value="ECO:0007669"/>
    <property type="project" value="UniProtKB-UniRule"/>
</dbReference>
<keyword evidence="2" id="KW-1003">Cell membrane</keyword>
<dbReference type="InterPro" id="IPR001457">
    <property type="entry name" value="NADH_UbQ/plastoQ_OxRdtase_su6"/>
</dbReference>
<dbReference type="GO" id="GO:0008137">
    <property type="term" value="F:NADH dehydrogenase (ubiquinone) activity"/>
    <property type="evidence" value="ECO:0007669"/>
    <property type="project" value="UniProtKB-UniRule"/>
</dbReference>
<comment type="function">
    <text evidence="2">NDH-1 shuttles electrons from NADH, via FMN and iron-sulfur (Fe-S) centers, to quinones in the respiratory chain. Couples the redox reaction to proton translocation (for every two electrons transferred, four hydrogen ions are translocated across the cytoplasmic membrane), and thus conserves the redox energy in a proton gradient.</text>
</comment>
<keyword evidence="2" id="KW-0472">Membrane</keyword>
<sequence length="159" mass="17186">MNDVFFYLFGFLSVVLALLAVTQRNVIRGGVFLLGSFVSLGAVYFASGAEFIGIVQVIVYGGAIIVLYLFALMTMDLKKIREQPLSLGFVSLGGFLSGILFLLIVYGLANLGRVPKVEISGARELASPLFYKFLLPFEVISVLLLVATIGAVAVGRREK</sequence>
<keyword evidence="3" id="KW-0830">Ubiquinone</keyword>
<proteinExistence type="inferred from homology"/>
<evidence type="ECO:0000313" key="3">
    <source>
        <dbReference type="EMBL" id="RKQ63689.1"/>
    </source>
</evidence>
<name>A0A420W8P6_9BACT</name>
<feature type="transmembrane region" description="Helical" evidence="2">
    <location>
        <begin position="85"/>
        <end position="109"/>
    </location>
</feature>
<keyword evidence="4" id="KW-1185">Reference proteome</keyword>
<accession>A0A420W8P6</accession>
<dbReference type="OrthoDB" id="13239at2"/>
<comment type="similarity">
    <text evidence="1 2">Belongs to the complex I subunit 6 family.</text>
</comment>
<dbReference type="EMBL" id="RBIE01000001">
    <property type="protein sequence ID" value="RKQ63689.1"/>
    <property type="molecule type" value="Genomic_DNA"/>
</dbReference>
<dbReference type="RefSeq" id="WP_121169927.1">
    <property type="nucleotide sequence ID" value="NZ_RBIE01000001.1"/>
</dbReference>
<comment type="caution">
    <text evidence="3">The sequence shown here is derived from an EMBL/GenBank/DDBJ whole genome shotgun (WGS) entry which is preliminary data.</text>
</comment>
<dbReference type="Pfam" id="PF00499">
    <property type="entry name" value="Oxidored_q3"/>
    <property type="match status" value="1"/>
</dbReference>
<comment type="subcellular location">
    <subcellularLocation>
        <location evidence="2">Cell membrane</location>
        <topology evidence="2">Multi-pass membrane protein</topology>
    </subcellularLocation>
</comment>
<evidence type="ECO:0000256" key="2">
    <source>
        <dbReference type="RuleBase" id="RU004429"/>
    </source>
</evidence>
<dbReference type="Gene3D" id="1.20.120.1200">
    <property type="entry name" value="NADH-ubiquinone/plastoquinone oxidoreductase chain 6, subunit NuoJ"/>
    <property type="match status" value="1"/>
</dbReference>
<protein>
    <recommendedName>
        <fullName evidence="2">NADH-quinone oxidoreductase subunit J</fullName>
        <ecNumber evidence="2">7.1.1.-</ecNumber>
    </recommendedName>
</protein>
<evidence type="ECO:0000313" key="4">
    <source>
        <dbReference type="Proteomes" id="UP000280881"/>
    </source>
</evidence>
<evidence type="ECO:0000256" key="1">
    <source>
        <dbReference type="ARBA" id="ARBA00005698"/>
    </source>
</evidence>
<feature type="transmembrane region" description="Helical" evidence="2">
    <location>
        <begin position="129"/>
        <end position="154"/>
    </location>
</feature>
<gene>
    <name evidence="3" type="ORF">C7457_0569</name>
</gene>
<dbReference type="EC" id="7.1.1.-" evidence="2"/>
<comment type="catalytic activity">
    <reaction evidence="2">
        <text>a quinone + NADH + 5 H(+)(in) = a quinol + NAD(+) + 4 H(+)(out)</text>
        <dbReference type="Rhea" id="RHEA:57888"/>
        <dbReference type="ChEBI" id="CHEBI:15378"/>
        <dbReference type="ChEBI" id="CHEBI:24646"/>
        <dbReference type="ChEBI" id="CHEBI:57540"/>
        <dbReference type="ChEBI" id="CHEBI:57945"/>
        <dbReference type="ChEBI" id="CHEBI:132124"/>
    </reaction>
</comment>
<dbReference type="PANTHER" id="PTHR33269:SF17">
    <property type="entry name" value="NADH-UBIQUINONE OXIDOREDUCTASE CHAIN 6"/>
    <property type="match status" value="1"/>
</dbReference>
<keyword evidence="2" id="KW-0812">Transmembrane</keyword>
<dbReference type="AlphaFoldDB" id="A0A420W8P6"/>
<dbReference type="Proteomes" id="UP000280881">
    <property type="component" value="Unassembled WGS sequence"/>
</dbReference>
<dbReference type="InterPro" id="IPR042106">
    <property type="entry name" value="Nuo/plastoQ_OxRdtase_6_NuoJ"/>
</dbReference>
<feature type="transmembrane region" description="Helical" evidence="2">
    <location>
        <begin position="6"/>
        <end position="22"/>
    </location>
</feature>
<reference evidence="3 4" key="1">
    <citation type="submission" date="2018-10" db="EMBL/GenBank/DDBJ databases">
        <title>Genomic Encyclopedia of Type Strains, Phase IV (KMG-IV): sequencing the most valuable type-strain genomes for metagenomic binning, comparative biology and taxonomic classification.</title>
        <authorList>
            <person name="Goeker M."/>
        </authorList>
    </citation>
    <scope>NUCLEOTIDE SEQUENCE [LARGE SCALE GENOMIC DNA]</scope>
    <source>
        <strain evidence="3 4">DSM 15521</strain>
    </source>
</reference>
<keyword evidence="2" id="KW-0520">NAD</keyword>
<keyword evidence="2" id="KW-1133">Transmembrane helix</keyword>
<feature type="transmembrane region" description="Helical" evidence="2">
    <location>
        <begin position="29"/>
        <end position="47"/>
    </location>
</feature>
<dbReference type="GO" id="GO:0005886">
    <property type="term" value="C:plasma membrane"/>
    <property type="evidence" value="ECO:0007669"/>
    <property type="project" value="UniProtKB-SubCell"/>
</dbReference>
<dbReference type="PANTHER" id="PTHR33269">
    <property type="entry name" value="NADH-UBIQUINONE OXIDOREDUCTASE CHAIN 6"/>
    <property type="match status" value="1"/>
</dbReference>
<organism evidence="3 4">
    <name type="scientific">Thermovibrio guaymasensis</name>
    <dbReference type="NCBI Taxonomy" id="240167"/>
    <lineage>
        <taxon>Bacteria</taxon>
        <taxon>Pseudomonadati</taxon>
        <taxon>Aquificota</taxon>
        <taxon>Aquificia</taxon>
        <taxon>Desulfurobacteriales</taxon>
        <taxon>Desulfurobacteriaceae</taxon>
        <taxon>Thermovibrio</taxon>
    </lineage>
</organism>